<accession>A0ABM7TCE8</accession>
<reference evidence="2" key="1">
    <citation type="submission" date="2021-07" db="EMBL/GenBank/DDBJ databases">
        <title>Complete genome sequencing of a Clostridium isolate.</title>
        <authorList>
            <person name="Ueki A."/>
            <person name="Tonouchi A."/>
        </authorList>
    </citation>
    <scope>NUCLEOTIDE SEQUENCE [LARGE SCALE GENOMIC DNA]</scope>
    <source>
        <strain evidence="2">C5S11</strain>
    </source>
</reference>
<gene>
    <name evidence="1" type="ORF">psyc5s11_27340</name>
</gene>
<evidence type="ECO:0000313" key="1">
    <source>
        <dbReference type="EMBL" id="BCZ46667.1"/>
    </source>
</evidence>
<evidence type="ECO:0000313" key="2">
    <source>
        <dbReference type="Proteomes" id="UP000824633"/>
    </source>
</evidence>
<evidence type="ECO:0008006" key="3">
    <source>
        <dbReference type="Google" id="ProtNLM"/>
    </source>
</evidence>
<dbReference type="SUPFAM" id="SSF142795">
    <property type="entry name" value="CAC2185-like"/>
    <property type="match status" value="1"/>
</dbReference>
<dbReference type="EMBL" id="AP024849">
    <property type="protein sequence ID" value="BCZ46667.1"/>
    <property type="molecule type" value="Genomic_DNA"/>
</dbReference>
<dbReference type="Proteomes" id="UP000824633">
    <property type="component" value="Chromosome"/>
</dbReference>
<organism evidence="1 2">
    <name type="scientific">Clostridium gelidum</name>
    <dbReference type="NCBI Taxonomy" id="704125"/>
    <lineage>
        <taxon>Bacteria</taxon>
        <taxon>Bacillati</taxon>
        <taxon>Bacillota</taxon>
        <taxon>Clostridia</taxon>
        <taxon>Eubacteriales</taxon>
        <taxon>Clostridiaceae</taxon>
        <taxon>Clostridium</taxon>
    </lineage>
</organism>
<name>A0ABM7TCE8_9CLOT</name>
<keyword evidence="2" id="KW-1185">Reference proteome</keyword>
<protein>
    <recommendedName>
        <fullName evidence="3">DUF1919 domain-containing protein</fullName>
    </recommendedName>
</protein>
<proteinExistence type="predicted"/>
<dbReference type="RefSeq" id="WP_224033084.1">
    <property type="nucleotide sequence ID" value="NZ_AP024849.1"/>
</dbReference>
<dbReference type="InterPro" id="IPR015037">
    <property type="entry name" value="DUF1919"/>
</dbReference>
<dbReference type="Pfam" id="PF08942">
    <property type="entry name" value="DUF1919"/>
    <property type="match status" value="1"/>
</dbReference>
<dbReference type="InterPro" id="IPR037226">
    <property type="entry name" value="CAC2185-like_sf"/>
</dbReference>
<sequence>MLSKTNSILNLKDENFSIICNNCLGGFIYQHYNIEYRTPTLGLFFLARDYVKFLSDIKFYLSKQLEFINPKESIYYDDFKNSELSMDFPIAKLYDIEIFFMHYKNEEEVIEKWTRRIDKINWKNLIIVFAENETCNLDIIKQFDALPFSNKICFTRDDHPDIKSSCFIEEMKDPKRLWDVETIMKHFDITEFIDNRSN</sequence>